<evidence type="ECO:0000313" key="2">
    <source>
        <dbReference type="Proteomes" id="UP001220456"/>
    </source>
</evidence>
<reference evidence="1 2" key="1">
    <citation type="journal article" date="2023" name="Int. J. Syst. Evol. Microbiol.">
        <title>Arthrobacter vasquezii sp. nov., isolated from a soil sample from Union Glacier, Antarctica.</title>
        <authorList>
            <person name="Valenzuela-Ibaceta F."/>
            <person name="Carrasco V."/>
            <person name="Lagos-Moraga S."/>
            <person name="Dietz-Vargas C."/>
            <person name="Navarro C.A."/>
            <person name="Perez-Donoso J.M."/>
        </authorList>
    </citation>
    <scope>NUCLEOTIDE SEQUENCE [LARGE SCALE GENOMIC DNA]</scope>
    <source>
        <strain evidence="1 2">EH-1B-1</strain>
    </source>
</reference>
<protein>
    <submittedName>
        <fullName evidence="1">Extracellular solute-binding protein</fullName>
    </submittedName>
</protein>
<name>A0ABT6CQM1_9MICC</name>
<dbReference type="SUPFAM" id="SSF53850">
    <property type="entry name" value="Periplasmic binding protein-like II"/>
    <property type="match status" value="1"/>
</dbReference>
<gene>
    <name evidence="1" type="ORF">P4U43_00310</name>
</gene>
<organism evidence="1 2">
    <name type="scientific">Arthrobacter vasquezii</name>
    <dbReference type="NCBI Taxonomy" id="2977629"/>
    <lineage>
        <taxon>Bacteria</taxon>
        <taxon>Bacillati</taxon>
        <taxon>Actinomycetota</taxon>
        <taxon>Actinomycetes</taxon>
        <taxon>Micrococcales</taxon>
        <taxon>Micrococcaceae</taxon>
        <taxon>Arthrobacter</taxon>
    </lineage>
</organism>
<keyword evidence="2" id="KW-1185">Reference proteome</keyword>
<dbReference type="EMBL" id="JAROKN010000001">
    <property type="protein sequence ID" value="MDF9276230.1"/>
    <property type="molecule type" value="Genomic_DNA"/>
</dbReference>
<dbReference type="Gene3D" id="3.40.190.10">
    <property type="entry name" value="Periplasmic binding protein-like II"/>
    <property type="match status" value="2"/>
</dbReference>
<dbReference type="PANTHER" id="PTHR43649:SF30">
    <property type="entry name" value="ABC TRANSPORTER SUBSTRATE-BINDING PROTEIN"/>
    <property type="match status" value="1"/>
</dbReference>
<sequence length="411" mass="43747">MGAAVASCAGPGGTTAGTTGGFTAPANGDITGEVSFAHWRGEDKEVFDQLIKKFVSEYPEVGLTQNISTSNDYNAQGLQKLRGAAIGDAFASFRGSQFSNFTEAGLYTDLTTSDAASQYERDLLAAGRFKDLQLGLPYQVVFPMPLINLDIFDKAGADPAPKDWDGFLGTCESIKTAGVTPISWPGGDVGNGGQLFNCMIVNVAPAEDMCAQIEQGTLKCTDDWFIGMLEQYQQLIPYLQPNSTGTAVEPAQNLFTQGTAAMLATGSYHLAAVRELGAEFPMELIFPNTATSGTPKYEGVYNATFILGVNSGSDNQAAAMEWVNFLSKPENAGYYANETAQHVAVAGVEYTNEDLQKLSPWLSRNTALAPRFQFNNLDVRNAVEASGTAVIAGASPEQAAAEAQKIVDERV</sequence>
<dbReference type="InterPro" id="IPR006059">
    <property type="entry name" value="SBP"/>
</dbReference>
<dbReference type="PANTHER" id="PTHR43649">
    <property type="entry name" value="ARABINOSE-BINDING PROTEIN-RELATED"/>
    <property type="match status" value="1"/>
</dbReference>
<evidence type="ECO:0000313" key="1">
    <source>
        <dbReference type="EMBL" id="MDF9276230.1"/>
    </source>
</evidence>
<proteinExistence type="predicted"/>
<dbReference type="InterPro" id="IPR050490">
    <property type="entry name" value="Bact_solute-bd_prot1"/>
</dbReference>
<dbReference type="Pfam" id="PF01547">
    <property type="entry name" value="SBP_bac_1"/>
    <property type="match status" value="1"/>
</dbReference>
<dbReference type="RefSeq" id="WP_277356937.1">
    <property type="nucleotide sequence ID" value="NZ_JAROKN010000001.1"/>
</dbReference>
<accession>A0ABT6CQM1</accession>
<dbReference type="Proteomes" id="UP001220456">
    <property type="component" value="Unassembled WGS sequence"/>
</dbReference>
<comment type="caution">
    <text evidence="1">The sequence shown here is derived from an EMBL/GenBank/DDBJ whole genome shotgun (WGS) entry which is preliminary data.</text>
</comment>